<reference evidence="1" key="1">
    <citation type="submission" date="2018-09" db="EMBL/GenBank/DDBJ databases">
        <title>A genomic encyclopedia of anaerobic methanotrophic archaea.</title>
        <authorList>
            <person name="Skennerton C.T."/>
            <person name="Chadwick G.L."/>
            <person name="Laso-Perez R."/>
            <person name="Leu A.O."/>
            <person name="Speth D.R."/>
            <person name="Yu H."/>
            <person name="Morgan-Lang C."/>
            <person name="Hatzenpichler R."/>
            <person name="Goudeau D."/>
            <person name="Malmstrom R."/>
            <person name="Woyke T."/>
            <person name="Hallam S."/>
            <person name="Tyson G.W."/>
            <person name="Wegener G."/>
            <person name="Boetius A."/>
            <person name="Orphan V.J."/>
        </authorList>
    </citation>
    <scope>NUCLEOTIDE SEQUENCE</scope>
    <source>
        <strain evidence="1">CONS3730D10UFb2</strain>
    </source>
</reference>
<comment type="caution">
    <text evidence="1">The sequence shown here is derived from an EMBL/GenBank/DDBJ whole genome shotgun (WGS) entry which is preliminary data.</text>
</comment>
<accession>A0AC61S9H6</accession>
<proteinExistence type="predicted"/>
<organism evidence="1 2">
    <name type="scientific">Candidatus Methanomarinus sp</name>
    <dbReference type="NCBI Taxonomy" id="3386244"/>
    <lineage>
        <taxon>Archaea</taxon>
        <taxon>Methanobacteriati</taxon>
        <taxon>Methanobacteriota</taxon>
        <taxon>Stenosarchaea group</taxon>
        <taxon>Methanomicrobia</taxon>
        <taxon>Methanosarcinales</taxon>
        <taxon>ANME-2 cluster</taxon>
        <taxon>Candidatus Methanocomedenaceae</taxon>
        <taxon>Candidatus Methanomarinus</taxon>
    </lineage>
</organism>
<feature type="non-terminal residue" evidence="1">
    <location>
        <position position="79"/>
    </location>
</feature>
<gene>
    <name evidence="1" type="ORF">C5S46_06445</name>
</gene>
<dbReference type="Proteomes" id="UP000315423">
    <property type="component" value="Unassembled WGS sequence"/>
</dbReference>
<evidence type="ECO:0000313" key="2">
    <source>
        <dbReference type="Proteomes" id="UP000315423"/>
    </source>
</evidence>
<dbReference type="EMBL" id="QYBA01000217">
    <property type="protein sequence ID" value="TKY91319.1"/>
    <property type="molecule type" value="Genomic_DNA"/>
</dbReference>
<sequence>MLKKDTVGQVNKSIKFTIGLDSKLGEIPWDSLSLKKEVMVAKTLEGKINIEPILERIIESDFQSSSEIVRIQTTGKIYN</sequence>
<evidence type="ECO:0000313" key="1">
    <source>
        <dbReference type="EMBL" id="TKY91319.1"/>
    </source>
</evidence>
<protein>
    <submittedName>
        <fullName evidence="1">Uncharacterized protein</fullName>
    </submittedName>
</protein>
<name>A0AC61S9H6_9EURY</name>